<dbReference type="InterPro" id="IPR001789">
    <property type="entry name" value="Sig_transdc_resp-reg_receiver"/>
</dbReference>
<dbReference type="HOGENOM" id="CLU_000445_69_11_5"/>
<dbReference type="Gene3D" id="3.40.50.2300">
    <property type="match status" value="1"/>
</dbReference>
<dbReference type="EMBL" id="CP001351">
    <property type="protein sequence ID" value="ACL62972.1"/>
    <property type="molecule type" value="Genomic_DNA"/>
</dbReference>
<dbReference type="SMART" id="SM00448">
    <property type="entry name" value="REC"/>
    <property type="match status" value="1"/>
</dbReference>
<dbReference type="AlphaFoldDB" id="B8IWT1"/>
<dbReference type="KEGG" id="mno:Mnod_7970"/>
<dbReference type="SUPFAM" id="SSF52172">
    <property type="entry name" value="CheY-like"/>
    <property type="match status" value="1"/>
</dbReference>
<dbReference type="Proteomes" id="UP000008207">
    <property type="component" value="Plasmid pMNOD02"/>
</dbReference>
<evidence type="ECO:0000256" key="1">
    <source>
        <dbReference type="PROSITE-ProRule" id="PRU00169"/>
    </source>
</evidence>
<protein>
    <submittedName>
        <fullName evidence="3">Response regulator receiver and SARP domain protein</fullName>
    </submittedName>
</protein>
<dbReference type="PROSITE" id="PS50110">
    <property type="entry name" value="RESPONSE_REGULATORY"/>
    <property type="match status" value="1"/>
</dbReference>
<gene>
    <name evidence="3" type="ordered locus">Mnod_7970</name>
</gene>
<dbReference type="RefSeq" id="WP_012631174.1">
    <property type="nucleotide sequence ID" value="NC_011887.1"/>
</dbReference>
<name>B8IWT1_METNO</name>
<sequence length="160" mass="17836">MYRRVLVVEDEYLLAYDLARALQKLGAFVVGPVPELEQVLALPADEPMDAAVLDVNLKGQFVFPLADALREDGVPFVFATGYNESAIPGAHKDVPRWEKPFKPEDLTRALPEIVQQSKECCWRNRREDPPERGSLLLRAKRSSRHGCTLTDVNAGGNLPP</sequence>
<keyword evidence="4" id="KW-1185">Reference proteome</keyword>
<evidence type="ECO:0000259" key="2">
    <source>
        <dbReference type="PROSITE" id="PS50110"/>
    </source>
</evidence>
<keyword evidence="3" id="KW-0614">Plasmid</keyword>
<dbReference type="InterPro" id="IPR011006">
    <property type="entry name" value="CheY-like_superfamily"/>
</dbReference>
<accession>B8IWT1</accession>
<feature type="modified residue" description="4-aspartylphosphate" evidence="1">
    <location>
        <position position="54"/>
    </location>
</feature>
<feature type="domain" description="Response regulatory" evidence="2">
    <location>
        <begin position="4"/>
        <end position="114"/>
    </location>
</feature>
<keyword evidence="1" id="KW-0597">Phosphoprotein</keyword>
<evidence type="ECO:0000313" key="4">
    <source>
        <dbReference type="Proteomes" id="UP000008207"/>
    </source>
</evidence>
<dbReference type="GO" id="GO:0000160">
    <property type="term" value="P:phosphorelay signal transduction system"/>
    <property type="evidence" value="ECO:0007669"/>
    <property type="project" value="InterPro"/>
</dbReference>
<geneLocation type="plasmid" evidence="3 4">
    <name>pMNOD02</name>
</geneLocation>
<proteinExistence type="predicted"/>
<organism evidence="3 4">
    <name type="scientific">Methylobacterium nodulans (strain LMG 21967 / CNCM I-2342 / ORS 2060)</name>
    <dbReference type="NCBI Taxonomy" id="460265"/>
    <lineage>
        <taxon>Bacteria</taxon>
        <taxon>Pseudomonadati</taxon>
        <taxon>Pseudomonadota</taxon>
        <taxon>Alphaproteobacteria</taxon>
        <taxon>Hyphomicrobiales</taxon>
        <taxon>Methylobacteriaceae</taxon>
        <taxon>Methylobacterium</taxon>
    </lineage>
</organism>
<reference evidence="4" key="1">
    <citation type="submission" date="2009-01" db="EMBL/GenBank/DDBJ databases">
        <title>Complete sequence of plasmid 2 of Methylobacterium nodulans ORS 2060.</title>
        <authorList>
            <consortium name="US DOE Joint Genome Institute"/>
            <person name="Lucas S."/>
            <person name="Copeland A."/>
            <person name="Lapidus A."/>
            <person name="Glavina del Rio T."/>
            <person name="Dalin E."/>
            <person name="Tice H."/>
            <person name="Bruce D."/>
            <person name="Goodwin L."/>
            <person name="Pitluck S."/>
            <person name="Sims D."/>
            <person name="Brettin T."/>
            <person name="Detter J.C."/>
            <person name="Han C."/>
            <person name="Larimer F."/>
            <person name="Land M."/>
            <person name="Hauser L."/>
            <person name="Kyrpides N."/>
            <person name="Ivanova N."/>
            <person name="Marx C.J."/>
            <person name="Richardson P."/>
        </authorList>
    </citation>
    <scope>NUCLEOTIDE SEQUENCE [LARGE SCALE GENOMIC DNA]</scope>
    <source>
        <strain evidence="4">LMG 21967 / CNCM I-2342 / ORS 2060</strain>
        <plasmid evidence="4">Plasmid pMNOD02</plasmid>
    </source>
</reference>
<evidence type="ECO:0000313" key="3">
    <source>
        <dbReference type="EMBL" id="ACL62972.1"/>
    </source>
</evidence>